<sequence length="168" mass="18978">MKSRPLLASTSKQRLEEFRSKLELTLSSKPHQLQDKPKLSESNRKTSPYSRHKDFTDEIKKSISPKRNNSPSLSHYRSLSLFKSSTNSPKAATKPKIDTMKKSGLSYNFDLLSFQEKKPEKLSELISMDALATATSIVTKGGMKNIPKIYAAQLKEFCNEVLANINVR</sequence>
<organism evidence="2 3">
    <name type="scientific">Stentor coeruleus</name>
    <dbReference type="NCBI Taxonomy" id="5963"/>
    <lineage>
        <taxon>Eukaryota</taxon>
        <taxon>Sar</taxon>
        <taxon>Alveolata</taxon>
        <taxon>Ciliophora</taxon>
        <taxon>Postciliodesmatophora</taxon>
        <taxon>Heterotrichea</taxon>
        <taxon>Heterotrichida</taxon>
        <taxon>Stentoridae</taxon>
        <taxon>Stentor</taxon>
    </lineage>
</organism>
<accession>A0A1R2AUQ2</accession>
<evidence type="ECO:0000313" key="2">
    <source>
        <dbReference type="EMBL" id="OMJ68259.1"/>
    </source>
</evidence>
<keyword evidence="3" id="KW-1185">Reference proteome</keyword>
<reference evidence="2 3" key="1">
    <citation type="submission" date="2016-11" db="EMBL/GenBank/DDBJ databases">
        <title>The macronuclear genome of Stentor coeruleus: a giant cell with tiny introns.</title>
        <authorList>
            <person name="Slabodnick M."/>
            <person name="Ruby J.G."/>
            <person name="Reiff S.B."/>
            <person name="Swart E.C."/>
            <person name="Gosai S."/>
            <person name="Prabakaran S."/>
            <person name="Witkowska E."/>
            <person name="Larue G.E."/>
            <person name="Fisher S."/>
            <person name="Freeman R.M."/>
            <person name="Gunawardena J."/>
            <person name="Chu W."/>
            <person name="Stover N.A."/>
            <person name="Gregory B.D."/>
            <person name="Nowacki M."/>
            <person name="Derisi J."/>
            <person name="Roy S.W."/>
            <person name="Marshall W.F."/>
            <person name="Sood P."/>
        </authorList>
    </citation>
    <scope>NUCLEOTIDE SEQUENCE [LARGE SCALE GENOMIC DNA]</scope>
    <source>
        <strain evidence="2">WM001</strain>
    </source>
</reference>
<protein>
    <submittedName>
        <fullName evidence="2">Uncharacterized protein</fullName>
    </submittedName>
</protein>
<gene>
    <name evidence="2" type="ORF">SteCoe_34341</name>
</gene>
<feature type="compositionally biased region" description="Basic and acidic residues" evidence="1">
    <location>
        <begin position="32"/>
        <end position="44"/>
    </location>
</feature>
<name>A0A1R2AUQ2_9CILI</name>
<feature type="compositionally biased region" description="Basic and acidic residues" evidence="1">
    <location>
        <begin position="51"/>
        <end position="61"/>
    </location>
</feature>
<dbReference type="AlphaFoldDB" id="A0A1R2AUQ2"/>
<proteinExistence type="predicted"/>
<dbReference type="Proteomes" id="UP000187209">
    <property type="component" value="Unassembled WGS sequence"/>
</dbReference>
<dbReference type="EMBL" id="MPUH01001359">
    <property type="protein sequence ID" value="OMJ68259.1"/>
    <property type="molecule type" value="Genomic_DNA"/>
</dbReference>
<comment type="caution">
    <text evidence="2">The sequence shown here is derived from an EMBL/GenBank/DDBJ whole genome shotgun (WGS) entry which is preliminary data.</text>
</comment>
<evidence type="ECO:0000313" key="3">
    <source>
        <dbReference type="Proteomes" id="UP000187209"/>
    </source>
</evidence>
<feature type="compositionally biased region" description="Polar residues" evidence="1">
    <location>
        <begin position="65"/>
        <end position="76"/>
    </location>
</feature>
<evidence type="ECO:0000256" key="1">
    <source>
        <dbReference type="SAM" id="MobiDB-lite"/>
    </source>
</evidence>
<feature type="region of interest" description="Disordered" evidence="1">
    <location>
        <begin position="21"/>
        <end position="76"/>
    </location>
</feature>